<keyword evidence="2" id="KW-1133">Transmembrane helix</keyword>
<keyword evidence="2" id="KW-0812">Transmembrane</keyword>
<feature type="compositionally biased region" description="Acidic residues" evidence="1">
    <location>
        <begin position="162"/>
        <end position="185"/>
    </location>
</feature>
<proteinExistence type="predicted"/>
<gene>
    <name evidence="4" type="ORF">JHE00_21355</name>
</gene>
<dbReference type="AlphaFoldDB" id="A0A934QX25"/>
<feature type="transmembrane region" description="Helical" evidence="2">
    <location>
        <begin position="67"/>
        <end position="84"/>
    </location>
</feature>
<organism evidence="4 5">
    <name type="scientific">Prauserella cavernicola</name>
    <dbReference type="NCBI Taxonomy" id="2800127"/>
    <lineage>
        <taxon>Bacteria</taxon>
        <taxon>Bacillati</taxon>
        <taxon>Actinomycetota</taxon>
        <taxon>Actinomycetes</taxon>
        <taxon>Pseudonocardiales</taxon>
        <taxon>Pseudonocardiaceae</taxon>
        <taxon>Prauserella</taxon>
    </lineage>
</organism>
<protein>
    <submittedName>
        <fullName evidence="4">PH domain-containing protein</fullName>
    </submittedName>
</protein>
<keyword evidence="2" id="KW-0472">Membrane</keyword>
<sequence>MDSPAFRARPGWVHHRRVADESHEQGQTPADEGKRAIFRVPPTSLLTVLILLFCITPAAFAAPGLQVLYLIPIGVIVWVVRFRTTATREGLTVRTILHTQTLRWNEIKGLAITPKSKVRAVLPDDTQVALPCVRTRHVPVLSLVSEGLVADPSGVLNGSADENADENAEEGADSAEEDDATEAPAEESGSKEPAEGKA</sequence>
<dbReference type="Proteomes" id="UP000635245">
    <property type="component" value="Unassembled WGS sequence"/>
</dbReference>
<dbReference type="Pfam" id="PF10756">
    <property type="entry name" value="bPH_6"/>
    <property type="match status" value="1"/>
</dbReference>
<feature type="compositionally biased region" description="Basic and acidic residues" evidence="1">
    <location>
        <begin position="188"/>
        <end position="198"/>
    </location>
</feature>
<evidence type="ECO:0000313" key="5">
    <source>
        <dbReference type="Proteomes" id="UP000635245"/>
    </source>
</evidence>
<comment type="caution">
    <text evidence="4">The sequence shown here is derived from an EMBL/GenBank/DDBJ whole genome shotgun (WGS) entry which is preliminary data.</text>
</comment>
<evidence type="ECO:0000256" key="1">
    <source>
        <dbReference type="SAM" id="MobiDB-lite"/>
    </source>
</evidence>
<dbReference type="EMBL" id="JAENJH010000005">
    <property type="protein sequence ID" value="MBK1786878.1"/>
    <property type="molecule type" value="Genomic_DNA"/>
</dbReference>
<dbReference type="InterPro" id="IPR019692">
    <property type="entry name" value="CFP-6_PH"/>
</dbReference>
<reference evidence="4" key="1">
    <citation type="submission" date="2020-12" db="EMBL/GenBank/DDBJ databases">
        <title>Prauserella sp. ASG 168, a novel actinomycete isolated from cave rock.</title>
        <authorList>
            <person name="Suriyachadkun C."/>
        </authorList>
    </citation>
    <scope>NUCLEOTIDE SEQUENCE</scope>
    <source>
        <strain evidence="4">ASG 168</strain>
    </source>
</reference>
<name>A0A934QX25_9PSEU</name>
<keyword evidence="5" id="KW-1185">Reference proteome</keyword>
<evidence type="ECO:0000313" key="4">
    <source>
        <dbReference type="EMBL" id="MBK1786878.1"/>
    </source>
</evidence>
<evidence type="ECO:0000256" key="2">
    <source>
        <dbReference type="SAM" id="Phobius"/>
    </source>
</evidence>
<feature type="transmembrane region" description="Helical" evidence="2">
    <location>
        <begin position="43"/>
        <end position="61"/>
    </location>
</feature>
<evidence type="ECO:0000259" key="3">
    <source>
        <dbReference type="Pfam" id="PF10756"/>
    </source>
</evidence>
<feature type="domain" description="Low molecular weight protein antigen 6 PH" evidence="3">
    <location>
        <begin position="81"/>
        <end position="141"/>
    </location>
</feature>
<accession>A0A934QX25</accession>
<feature type="region of interest" description="Disordered" evidence="1">
    <location>
        <begin position="153"/>
        <end position="198"/>
    </location>
</feature>